<accession>A0ABU1SF17</accession>
<feature type="region of interest" description="Disordered" evidence="1">
    <location>
        <begin position="41"/>
        <end position="73"/>
    </location>
</feature>
<keyword evidence="3" id="KW-1185">Reference proteome</keyword>
<evidence type="ECO:0000256" key="1">
    <source>
        <dbReference type="SAM" id="MobiDB-lite"/>
    </source>
</evidence>
<feature type="compositionally biased region" description="Low complexity" evidence="1">
    <location>
        <begin position="44"/>
        <end position="70"/>
    </location>
</feature>
<protein>
    <submittedName>
        <fullName evidence="2">Uncharacterized protein</fullName>
    </submittedName>
</protein>
<gene>
    <name evidence="2" type="ORF">J2Y69_002790</name>
</gene>
<comment type="caution">
    <text evidence="2">The sequence shown here is derived from an EMBL/GenBank/DDBJ whole genome shotgun (WGS) entry which is preliminary data.</text>
</comment>
<dbReference type="RefSeq" id="WP_310021733.1">
    <property type="nucleotide sequence ID" value="NZ_JAVDUM010000012.1"/>
</dbReference>
<reference evidence="2 3" key="1">
    <citation type="submission" date="2023-07" db="EMBL/GenBank/DDBJ databases">
        <title>Sorghum-associated microbial communities from plants grown in Nebraska, USA.</title>
        <authorList>
            <person name="Schachtman D."/>
        </authorList>
    </citation>
    <scope>NUCLEOTIDE SEQUENCE [LARGE SCALE GENOMIC DNA]</scope>
    <source>
        <strain evidence="2 3">2980</strain>
    </source>
</reference>
<organism evidence="2 3">
    <name type="scientific">Microbacterium resistens</name>
    <dbReference type="NCBI Taxonomy" id="156977"/>
    <lineage>
        <taxon>Bacteria</taxon>
        <taxon>Bacillati</taxon>
        <taxon>Actinomycetota</taxon>
        <taxon>Actinomycetes</taxon>
        <taxon>Micrococcales</taxon>
        <taxon>Microbacteriaceae</taxon>
        <taxon>Microbacterium</taxon>
    </lineage>
</organism>
<evidence type="ECO:0000313" key="2">
    <source>
        <dbReference type="EMBL" id="MDR6868179.1"/>
    </source>
</evidence>
<dbReference type="EMBL" id="JAVDUM010000012">
    <property type="protein sequence ID" value="MDR6868179.1"/>
    <property type="molecule type" value="Genomic_DNA"/>
</dbReference>
<evidence type="ECO:0000313" key="3">
    <source>
        <dbReference type="Proteomes" id="UP001259347"/>
    </source>
</evidence>
<name>A0ABU1SF17_9MICO</name>
<proteinExistence type="predicted"/>
<dbReference type="Proteomes" id="UP001259347">
    <property type="component" value="Unassembled WGS sequence"/>
</dbReference>
<sequence>MVQSAEGRRSATGRWIGASVGIVLAGTLLLTGCAVTGAGEVPTAGAPTEEASPSASASPEPSSGPAAGSAVPDKLGFAEGAQLPSSIRPQWSDGFIADANWTVDAADDGNGYWSYKTVDGTCTASFWQGSLGTDIDVSSGDDRAVSDQVLQKVGGLSPEALTEYGRDGLLGYQLGGEMLLESREASNQNADGWVRVAARGFATPRAGLLVLVECQGGDHDAVWADVMSKAAVLVIPG</sequence>